<dbReference type="Proteomes" id="UP000887576">
    <property type="component" value="Unplaced"/>
</dbReference>
<reference evidence="2" key="1">
    <citation type="submission" date="2022-11" db="UniProtKB">
        <authorList>
            <consortium name="WormBaseParasite"/>
        </authorList>
    </citation>
    <scope>IDENTIFICATION</scope>
</reference>
<evidence type="ECO:0000313" key="1">
    <source>
        <dbReference type="Proteomes" id="UP000887576"/>
    </source>
</evidence>
<evidence type="ECO:0000313" key="2">
    <source>
        <dbReference type="WBParaSite" id="JU765_v2.g7358.t1"/>
    </source>
</evidence>
<sequence length="715" mass="80290">MCGIFAYLNFATPKTRAEIIEILLQGLRRMEYRGYDSAGIAIDGSNDVEHLYDQVAVLRKVGKVDMLDQFIHEQKDLNQDVEYPVHVGIAHTRWATHGAPNDVNSHPQRSCDNNDFVVVHNGILTNYREIKEYLKKKGHKFESDTDTEVIAKLIQHIHNRYPGFSFRQLVETTIQQLGRAFALAFKSRLFPGQLVATRRGSPLLIGIKSNSNLSTDHLTVHYSNARNVLSSYSGEESFVDSPSMLIDDFNMSVSSVISSSPARINKNVRRESTRSIRPFDSTKAFEAEYFVASDPSAVIEHTKQVLFLEDDDVAVVEAGLLSIHRIRRDGTNSTAQIREIQELNLELQQIMRGEFETFMQKEIYEQPESVVNTMRGRVLTDGRVVLGGIKDYIKDIKRCRRLILIACGTSYHSAIACRQIMEELTELPVVLELASDFLDRECPIFRDDVCFFISQSGETADTLNALRYCKPRGALLIGVTNTVGSSICRESHCGIHINAGPEIGVASTKAYTSQIISLVMFALTLGDDKISLVERNQKIIQELQKLPEYIKEILKLDAEIKKIAEDIYKEKSLLIMGRGYNFATCLEGALKIKELSYMHCEGIMSGELKHGPLAMVDENMSIIMIVCNDNVYVKSLNALEQVKSRQGHPIIIADDSVPEKDLTGSKHIIRIPKTVDCLQSLLAVIPLQLLSYHVAELNGLNVDRPRNLAKSVTVE</sequence>
<protein>
    <submittedName>
        <fullName evidence="2">Glutamine--fructose-6-phosphate transaminase (isomerizing)</fullName>
    </submittedName>
</protein>
<accession>A0AC34RIS9</accession>
<name>A0AC34RIS9_9BILA</name>
<proteinExistence type="predicted"/>
<dbReference type="WBParaSite" id="JU765_v2.g7358.t1">
    <property type="protein sequence ID" value="JU765_v2.g7358.t1"/>
    <property type="gene ID" value="JU765_v2.g7358"/>
</dbReference>
<organism evidence="1 2">
    <name type="scientific">Panagrolaimus sp. JU765</name>
    <dbReference type="NCBI Taxonomy" id="591449"/>
    <lineage>
        <taxon>Eukaryota</taxon>
        <taxon>Metazoa</taxon>
        <taxon>Ecdysozoa</taxon>
        <taxon>Nematoda</taxon>
        <taxon>Chromadorea</taxon>
        <taxon>Rhabditida</taxon>
        <taxon>Tylenchina</taxon>
        <taxon>Panagrolaimomorpha</taxon>
        <taxon>Panagrolaimoidea</taxon>
        <taxon>Panagrolaimidae</taxon>
        <taxon>Panagrolaimus</taxon>
    </lineage>
</organism>